<evidence type="ECO:0000256" key="1">
    <source>
        <dbReference type="SAM" id="MobiDB-lite"/>
    </source>
</evidence>
<dbReference type="Proteomes" id="UP000318422">
    <property type="component" value="Unassembled WGS sequence"/>
</dbReference>
<dbReference type="EMBL" id="BJNV01000105">
    <property type="protein sequence ID" value="GEC97633.1"/>
    <property type="molecule type" value="Genomic_DNA"/>
</dbReference>
<evidence type="ECO:0000256" key="2">
    <source>
        <dbReference type="SAM" id="SignalP"/>
    </source>
</evidence>
<keyword evidence="4" id="KW-1185">Reference proteome</keyword>
<feature type="compositionally biased region" description="Basic residues" evidence="1">
    <location>
        <begin position="73"/>
        <end position="83"/>
    </location>
</feature>
<evidence type="ECO:0000313" key="3">
    <source>
        <dbReference type="EMBL" id="GEC97633.1"/>
    </source>
</evidence>
<keyword evidence="2" id="KW-0732">Signal</keyword>
<accession>A0A4Y4D223</accession>
<reference evidence="3 4" key="1">
    <citation type="submission" date="2019-06" db="EMBL/GenBank/DDBJ databases">
        <title>Whole genome shotgun sequence of Zoogloea ramigera NBRC 15342.</title>
        <authorList>
            <person name="Hosoyama A."/>
            <person name="Uohara A."/>
            <person name="Ohji S."/>
            <person name="Ichikawa N."/>
        </authorList>
    </citation>
    <scope>NUCLEOTIDE SEQUENCE [LARGE SCALE GENOMIC DNA]</scope>
    <source>
        <strain evidence="3 4">NBRC 15342</strain>
    </source>
</reference>
<gene>
    <name evidence="3" type="ORF">ZRA01_37060</name>
</gene>
<sequence length="83" mass="8719">MKLNSFLSTALIATVAALSFGAQAADADKAPAEQTDKATPKKVKPHSHMTEKTGIPASAPEATAEKAAPTKDAKRHNHQRDAK</sequence>
<feature type="compositionally biased region" description="Low complexity" evidence="1">
    <location>
        <begin position="56"/>
        <end position="67"/>
    </location>
</feature>
<name>A0A4Y4D223_ZOORA</name>
<protein>
    <submittedName>
        <fullName evidence="3">Uncharacterized protein</fullName>
    </submittedName>
</protein>
<feature type="compositionally biased region" description="Basic and acidic residues" evidence="1">
    <location>
        <begin position="26"/>
        <end position="39"/>
    </location>
</feature>
<dbReference type="AlphaFoldDB" id="A0A4Y4D223"/>
<feature type="signal peptide" evidence="2">
    <location>
        <begin position="1"/>
        <end position="24"/>
    </location>
</feature>
<comment type="caution">
    <text evidence="3">The sequence shown here is derived from an EMBL/GenBank/DDBJ whole genome shotgun (WGS) entry which is preliminary data.</text>
</comment>
<feature type="chain" id="PRO_5021481618" evidence="2">
    <location>
        <begin position="25"/>
        <end position="83"/>
    </location>
</feature>
<feature type="region of interest" description="Disordered" evidence="1">
    <location>
        <begin position="23"/>
        <end position="83"/>
    </location>
</feature>
<organism evidence="3 4">
    <name type="scientific">Zoogloea ramigera</name>
    <dbReference type="NCBI Taxonomy" id="350"/>
    <lineage>
        <taxon>Bacteria</taxon>
        <taxon>Pseudomonadati</taxon>
        <taxon>Pseudomonadota</taxon>
        <taxon>Betaproteobacteria</taxon>
        <taxon>Rhodocyclales</taxon>
        <taxon>Zoogloeaceae</taxon>
        <taxon>Zoogloea</taxon>
    </lineage>
</organism>
<proteinExistence type="predicted"/>
<evidence type="ECO:0000313" key="4">
    <source>
        <dbReference type="Proteomes" id="UP000318422"/>
    </source>
</evidence>
<dbReference type="RefSeq" id="WP_141354935.1">
    <property type="nucleotide sequence ID" value="NZ_BJNV01000105.1"/>
</dbReference>